<dbReference type="EMBL" id="BART01039014">
    <property type="protein sequence ID" value="GAH09846.1"/>
    <property type="molecule type" value="Genomic_DNA"/>
</dbReference>
<accession>X1CN21</accession>
<evidence type="ECO:0000313" key="1">
    <source>
        <dbReference type="EMBL" id="GAH09846.1"/>
    </source>
</evidence>
<gene>
    <name evidence="1" type="ORF">S01H4_64372</name>
</gene>
<name>X1CN21_9ZZZZ</name>
<sequence length="103" mass="12007">ELKKKLPGKGYAVEIEFKTIQLEILDILKDIKEIDFVIQRGERIRLLSNMKREKLMDVILATLEENHIPIDSADIKVSIDMIDYFTYVSSVKPEIDKTKKKTK</sequence>
<organism evidence="1">
    <name type="scientific">marine sediment metagenome</name>
    <dbReference type="NCBI Taxonomy" id="412755"/>
    <lineage>
        <taxon>unclassified sequences</taxon>
        <taxon>metagenomes</taxon>
        <taxon>ecological metagenomes</taxon>
    </lineage>
</organism>
<protein>
    <submittedName>
        <fullName evidence="1">Uncharacterized protein</fullName>
    </submittedName>
</protein>
<comment type="caution">
    <text evidence="1">The sequence shown here is derived from an EMBL/GenBank/DDBJ whole genome shotgun (WGS) entry which is preliminary data.</text>
</comment>
<feature type="non-terminal residue" evidence="1">
    <location>
        <position position="1"/>
    </location>
</feature>
<reference evidence="1" key="1">
    <citation type="journal article" date="2014" name="Front. Microbiol.">
        <title>High frequency of phylogenetically diverse reductive dehalogenase-homologous genes in deep subseafloor sedimentary metagenomes.</title>
        <authorList>
            <person name="Kawai M."/>
            <person name="Futagami T."/>
            <person name="Toyoda A."/>
            <person name="Takaki Y."/>
            <person name="Nishi S."/>
            <person name="Hori S."/>
            <person name="Arai W."/>
            <person name="Tsubouchi T."/>
            <person name="Morono Y."/>
            <person name="Uchiyama I."/>
            <person name="Ito T."/>
            <person name="Fujiyama A."/>
            <person name="Inagaki F."/>
            <person name="Takami H."/>
        </authorList>
    </citation>
    <scope>NUCLEOTIDE SEQUENCE</scope>
    <source>
        <strain evidence="1">Expedition CK06-06</strain>
    </source>
</reference>
<dbReference type="AlphaFoldDB" id="X1CN21"/>
<proteinExistence type="predicted"/>